<dbReference type="Pfam" id="PF00196">
    <property type="entry name" value="GerE"/>
    <property type="match status" value="1"/>
</dbReference>
<dbReference type="SUPFAM" id="SSF46894">
    <property type="entry name" value="C-terminal effector domain of the bipartite response regulators"/>
    <property type="match status" value="1"/>
</dbReference>
<keyword evidence="1" id="KW-0805">Transcription regulation</keyword>
<dbReference type="InterPro" id="IPR027417">
    <property type="entry name" value="P-loop_NTPase"/>
</dbReference>
<dbReference type="InterPro" id="IPR059106">
    <property type="entry name" value="WHD_MalT"/>
</dbReference>
<dbReference type="SUPFAM" id="SSF52540">
    <property type="entry name" value="P-loop containing nucleoside triphosphate hydrolases"/>
    <property type="match status" value="1"/>
</dbReference>
<dbReference type="InterPro" id="IPR000792">
    <property type="entry name" value="Tscrpt_reg_LuxR_C"/>
</dbReference>
<evidence type="ECO:0000259" key="4">
    <source>
        <dbReference type="PROSITE" id="PS50043"/>
    </source>
</evidence>
<keyword evidence="6" id="KW-1185">Reference proteome</keyword>
<dbReference type="SUPFAM" id="SSF48452">
    <property type="entry name" value="TPR-like"/>
    <property type="match status" value="1"/>
</dbReference>
<proteinExistence type="predicted"/>
<dbReference type="InterPro" id="IPR016032">
    <property type="entry name" value="Sig_transdc_resp-reg_C-effctor"/>
</dbReference>
<dbReference type="RefSeq" id="WP_181645357.1">
    <property type="nucleotide sequence ID" value="NZ_WSEK01000004.1"/>
</dbReference>
<evidence type="ECO:0000256" key="1">
    <source>
        <dbReference type="ARBA" id="ARBA00023015"/>
    </source>
</evidence>
<comment type="caution">
    <text evidence="5">The sequence shown here is derived from an EMBL/GenBank/DDBJ whole genome shotgun (WGS) entry which is preliminary data.</text>
</comment>
<dbReference type="CDD" id="cd06170">
    <property type="entry name" value="LuxR_C_like"/>
    <property type="match status" value="1"/>
</dbReference>
<name>A0A6L6XV22_9ACTN</name>
<keyword evidence="2" id="KW-0238">DNA-binding</keyword>
<dbReference type="Gene3D" id="1.10.10.10">
    <property type="entry name" value="Winged helix-like DNA-binding domain superfamily/Winged helix DNA-binding domain"/>
    <property type="match status" value="1"/>
</dbReference>
<reference evidence="5 6" key="1">
    <citation type="submission" date="2019-12" db="EMBL/GenBank/DDBJ databases">
        <authorList>
            <person name="Huq M.A."/>
        </authorList>
    </citation>
    <scope>NUCLEOTIDE SEQUENCE [LARGE SCALE GENOMIC DNA]</scope>
    <source>
        <strain evidence="5 6">MAH-18</strain>
    </source>
</reference>
<dbReference type="EMBL" id="WSEK01000004">
    <property type="protein sequence ID" value="MVQ50517.1"/>
    <property type="molecule type" value="Genomic_DNA"/>
</dbReference>
<evidence type="ECO:0000256" key="2">
    <source>
        <dbReference type="ARBA" id="ARBA00023125"/>
    </source>
</evidence>
<dbReference type="GO" id="GO:0003677">
    <property type="term" value="F:DNA binding"/>
    <property type="evidence" value="ECO:0007669"/>
    <property type="project" value="UniProtKB-KW"/>
</dbReference>
<dbReference type="Pfam" id="PF25873">
    <property type="entry name" value="WHD_MalT"/>
    <property type="match status" value="1"/>
</dbReference>
<gene>
    <name evidence="5" type="ORF">GON03_15125</name>
</gene>
<dbReference type="InterPro" id="IPR011990">
    <property type="entry name" value="TPR-like_helical_dom_sf"/>
</dbReference>
<protein>
    <submittedName>
        <fullName evidence="5">Helix-turn-helix transcriptional regulator</fullName>
    </submittedName>
</protein>
<organism evidence="5 6">
    <name type="scientific">Nocardioides agri</name>
    <dbReference type="NCBI Taxonomy" id="2682843"/>
    <lineage>
        <taxon>Bacteria</taxon>
        <taxon>Bacillati</taxon>
        <taxon>Actinomycetota</taxon>
        <taxon>Actinomycetes</taxon>
        <taxon>Propionibacteriales</taxon>
        <taxon>Nocardioidaceae</taxon>
        <taxon>Nocardioides</taxon>
    </lineage>
</organism>
<dbReference type="Proteomes" id="UP000473525">
    <property type="component" value="Unassembled WGS sequence"/>
</dbReference>
<evidence type="ECO:0000313" key="6">
    <source>
        <dbReference type="Proteomes" id="UP000473525"/>
    </source>
</evidence>
<dbReference type="PANTHER" id="PTHR44688:SF16">
    <property type="entry name" value="DNA-BINDING TRANSCRIPTIONAL ACTIVATOR DEVR_DOSR"/>
    <property type="match status" value="1"/>
</dbReference>
<dbReference type="Gene3D" id="1.25.40.10">
    <property type="entry name" value="Tetratricopeptide repeat domain"/>
    <property type="match status" value="1"/>
</dbReference>
<dbReference type="GO" id="GO:0006355">
    <property type="term" value="P:regulation of DNA-templated transcription"/>
    <property type="evidence" value="ECO:0007669"/>
    <property type="project" value="InterPro"/>
</dbReference>
<accession>A0A6L6XV22</accession>
<evidence type="ECO:0000256" key="3">
    <source>
        <dbReference type="ARBA" id="ARBA00023163"/>
    </source>
</evidence>
<evidence type="ECO:0000313" key="5">
    <source>
        <dbReference type="EMBL" id="MVQ50517.1"/>
    </source>
</evidence>
<dbReference type="SMART" id="SM00421">
    <property type="entry name" value="HTH_LUXR"/>
    <property type="match status" value="1"/>
</dbReference>
<keyword evidence="3" id="KW-0804">Transcription</keyword>
<dbReference type="PANTHER" id="PTHR44688">
    <property type="entry name" value="DNA-BINDING TRANSCRIPTIONAL ACTIVATOR DEVR_DOSR"/>
    <property type="match status" value="1"/>
</dbReference>
<dbReference type="AlphaFoldDB" id="A0A6L6XV22"/>
<dbReference type="PROSITE" id="PS50043">
    <property type="entry name" value="HTH_LUXR_2"/>
    <property type="match status" value="1"/>
</dbReference>
<dbReference type="InterPro" id="IPR041617">
    <property type="entry name" value="TPR_MalT"/>
</dbReference>
<sequence length="932" mass="100246">MADPLVETKLLRPSPRRDVVARPRLADLLQRASDFPVTLVSAPAGFGKTSLLASLMATGPDSAAAERPIAWVSLDERDRQATSYWTYVLLALDRALPGSAAGALTLLQSGQVPVESVLAGVVNELSVHADEVVLVLDDYHLADGVDVAAGMTFLVDHMPAQLRLVISTRADPALPLSRLRARGELLEVRASDLRFTEDEIASYLNDVHGFGLAPSDIASLEARTEGWVAALQLAAISLRGRDDPSAFIAGFAGDDRFVVDYLADEVLTRQQDDVRRFLLDTSILDRLTGPLCDAVSPPQRAGPGRSGKAMLESLDRANLFLVPLDANRTWYRYHHLFGDVLQSHLLEERPGDVPELHRRAADWYAGADQVESAVRHALEAGDHDRAAVLIESSFRDLGRERREDLLRRWAHQLPDDYLDNRPVLAIALIGGLMSSNEFAGVDQRLDHVEAMLTRPAAELVVVDPDELARVPAAVEMYRAALALIDGDPAGAIARAQRALDTAVDGDHLAVGAAAALSGLASWSTGDLKAAHASYARSIPALTRAGHIADVLGCSIAIADMELRLGRLRDAERTFAHALELAQANTPAGETAMRGTADMLVGLSRVAWYRNDLSASAEHLRRSDELGDAAALAQNPYRWRVGMARLRAAEGDLTAALELLDEAERVYVGDYSPNVQPVHASRARVLAAQGDLDQARAWARDHGVSVDDELSYFREYEHVTLARVLLAEHAVTETPEPLDAAVALLDRLLAAATGGGRVGSVIELEVLRASAYDANGDRGAALDALRHAVELAASDGWVRVFVDAASGLTPLLLEVADGEPRSGFVHELLVAVTASLPPAEEHRAAAASTPVSPPPRRAEEIAPVDPLSDRELDVLRLLGSDLDGPAIARHLVVSLNTVRTHTKHIYAKLGVNNRRAAVSRAHRLGLLAGSGSR</sequence>
<dbReference type="Pfam" id="PF17874">
    <property type="entry name" value="TPR_MalT"/>
    <property type="match status" value="1"/>
</dbReference>
<dbReference type="InterPro" id="IPR036388">
    <property type="entry name" value="WH-like_DNA-bd_sf"/>
</dbReference>
<feature type="domain" description="HTH luxR-type" evidence="4">
    <location>
        <begin position="859"/>
        <end position="924"/>
    </location>
</feature>